<dbReference type="InterPro" id="IPR020568">
    <property type="entry name" value="Ribosomal_Su5_D2-typ_SF"/>
</dbReference>
<dbReference type="GO" id="GO:0004252">
    <property type="term" value="F:serine-type endopeptidase activity"/>
    <property type="evidence" value="ECO:0007669"/>
    <property type="project" value="UniProtKB-UniRule"/>
</dbReference>
<dbReference type="InterPro" id="IPR008269">
    <property type="entry name" value="Lon_proteolytic"/>
</dbReference>
<dbReference type="Gene3D" id="3.30.230.10">
    <property type="match status" value="1"/>
</dbReference>
<keyword evidence="1" id="KW-0645">Protease</keyword>
<name>A0A2P8H110_9MICO</name>
<dbReference type="OrthoDB" id="2356897at2"/>
<dbReference type="AlphaFoldDB" id="A0A2P8H110"/>
<dbReference type="Pfam" id="PF13180">
    <property type="entry name" value="PDZ_2"/>
    <property type="match status" value="1"/>
</dbReference>
<organism evidence="5 7">
    <name type="scientific">Labedella gwakjiensis</name>
    <dbReference type="NCBI Taxonomy" id="390269"/>
    <lineage>
        <taxon>Bacteria</taxon>
        <taxon>Bacillati</taxon>
        <taxon>Actinomycetota</taxon>
        <taxon>Actinomycetes</taxon>
        <taxon>Micrococcales</taxon>
        <taxon>Microbacteriaceae</taxon>
        <taxon>Labedella</taxon>
    </lineage>
</organism>
<feature type="active site" evidence="1">
    <location>
        <position position="317"/>
    </location>
</feature>
<dbReference type="SMART" id="SM00228">
    <property type="entry name" value="PDZ"/>
    <property type="match status" value="1"/>
</dbReference>
<reference evidence="6 8" key="2">
    <citation type="submission" date="2018-12" db="EMBL/GenBank/DDBJ databases">
        <authorList>
            <person name="hu s."/>
            <person name="Xu Y."/>
            <person name="Xu B."/>
            <person name="Li F."/>
        </authorList>
    </citation>
    <scope>NUCLEOTIDE SEQUENCE [LARGE SCALE GENOMIC DNA]</scope>
    <source>
        <strain evidence="6 8">KSW2-17</strain>
    </source>
</reference>
<keyword evidence="1" id="KW-0720">Serine protease</keyword>
<dbReference type="InterPro" id="IPR036034">
    <property type="entry name" value="PDZ_sf"/>
</dbReference>
<dbReference type="InterPro" id="IPR001478">
    <property type="entry name" value="PDZ"/>
</dbReference>
<feature type="domain" description="Lon proteolytic" evidence="4">
    <location>
        <begin position="186"/>
        <end position="365"/>
    </location>
</feature>
<keyword evidence="8" id="KW-1185">Reference proteome</keyword>
<protein>
    <recommendedName>
        <fullName evidence="1">endopeptidase La</fullName>
        <ecNumber evidence="1">3.4.21.53</ecNumber>
    </recommendedName>
</protein>
<feature type="transmembrane region" description="Helical" evidence="2">
    <location>
        <begin position="27"/>
        <end position="45"/>
    </location>
</feature>
<sequence length="383" mass="39742">MSLFDDDLVVHPAQAAPRRARRRGHTAGWIALAVAFLLLAVLALAPSPYVVQQPGPVFDTLGTVPTGDDGDEVPMIEIEGAETYETDGSLDMLTVSVVGTPEQRPTWFEVASAWFDSSKAVLPIDSVYPPGVTSEQRDEENQTLMTDSQQTAVAAALRSLGYDIGQQVTVGDLSDGAPADGVLEVGDVIESANGEAVTDVTTLRRIIADNGASKPVSFEVLRDGEELTVEVTPAEQTLDDGSSSVAVGIIAASTYDFPFDVSIQLENVGGPSAGMMFALGIIDKLTEGPLNDGRTVAGTGTIDDTGAVGPIGGIRQKLYGAKNAGAELFLAPASNCDEVVGHVPDGLDVYAVSTLDDALEVLETTGEGGDTSSLTTCDEVVAG</sequence>
<proteinExistence type="inferred from homology"/>
<comment type="catalytic activity">
    <reaction evidence="1">
        <text>Hydrolysis of proteins in presence of ATP.</text>
        <dbReference type="EC" id="3.4.21.53"/>
    </reaction>
</comment>
<dbReference type="Proteomes" id="UP000268291">
    <property type="component" value="Unassembled WGS sequence"/>
</dbReference>
<keyword evidence="1" id="KW-0378">Hydrolase</keyword>
<evidence type="ECO:0000256" key="1">
    <source>
        <dbReference type="PROSITE-ProRule" id="PRU01122"/>
    </source>
</evidence>
<dbReference type="PANTHER" id="PTHR10046">
    <property type="entry name" value="ATP DEPENDENT LON PROTEASE FAMILY MEMBER"/>
    <property type="match status" value="1"/>
</dbReference>
<evidence type="ECO:0000313" key="5">
    <source>
        <dbReference type="EMBL" id="PSL39890.1"/>
    </source>
</evidence>
<dbReference type="SUPFAM" id="SSF54211">
    <property type="entry name" value="Ribosomal protein S5 domain 2-like"/>
    <property type="match status" value="1"/>
</dbReference>
<evidence type="ECO:0000259" key="3">
    <source>
        <dbReference type="PROSITE" id="PS50106"/>
    </source>
</evidence>
<keyword evidence="2" id="KW-0472">Membrane</keyword>
<comment type="similarity">
    <text evidence="1">Belongs to the peptidase S16 family.</text>
</comment>
<feature type="domain" description="PDZ" evidence="3">
    <location>
        <begin position="141"/>
        <end position="224"/>
    </location>
</feature>
<dbReference type="InterPro" id="IPR027065">
    <property type="entry name" value="Lon_Prtase"/>
</dbReference>
<evidence type="ECO:0000256" key="2">
    <source>
        <dbReference type="SAM" id="Phobius"/>
    </source>
</evidence>
<dbReference type="Proteomes" id="UP000241203">
    <property type="component" value="Unassembled WGS sequence"/>
</dbReference>
<keyword evidence="2" id="KW-1133">Transmembrane helix</keyword>
<dbReference type="SUPFAM" id="SSF50156">
    <property type="entry name" value="PDZ domain-like"/>
    <property type="match status" value="1"/>
</dbReference>
<dbReference type="PROSITE" id="PS50106">
    <property type="entry name" value="PDZ"/>
    <property type="match status" value="1"/>
</dbReference>
<dbReference type="GO" id="GO:0004176">
    <property type="term" value="F:ATP-dependent peptidase activity"/>
    <property type="evidence" value="ECO:0007669"/>
    <property type="project" value="UniProtKB-UniRule"/>
</dbReference>
<dbReference type="GO" id="GO:0030163">
    <property type="term" value="P:protein catabolic process"/>
    <property type="evidence" value="ECO:0007669"/>
    <property type="project" value="InterPro"/>
</dbReference>
<dbReference type="EMBL" id="PYAU01000001">
    <property type="protein sequence ID" value="PSL39890.1"/>
    <property type="molecule type" value="Genomic_DNA"/>
</dbReference>
<gene>
    <name evidence="5" type="ORF">CLV49_3545</name>
    <name evidence="6" type="ORF">ELQ93_01530</name>
</gene>
<dbReference type="GO" id="GO:0005524">
    <property type="term" value="F:ATP binding"/>
    <property type="evidence" value="ECO:0007669"/>
    <property type="project" value="InterPro"/>
</dbReference>
<comment type="caution">
    <text evidence="5">The sequence shown here is derived from an EMBL/GenBank/DDBJ whole genome shotgun (WGS) entry which is preliminary data.</text>
</comment>
<dbReference type="InterPro" id="IPR014721">
    <property type="entry name" value="Ribsml_uS5_D2-typ_fold_subgr"/>
</dbReference>
<evidence type="ECO:0000313" key="6">
    <source>
        <dbReference type="EMBL" id="RUQ85743.1"/>
    </source>
</evidence>
<evidence type="ECO:0000313" key="8">
    <source>
        <dbReference type="Proteomes" id="UP000268291"/>
    </source>
</evidence>
<evidence type="ECO:0000313" key="7">
    <source>
        <dbReference type="Proteomes" id="UP000241203"/>
    </source>
</evidence>
<dbReference type="PROSITE" id="PS51786">
    <property type="entry name" value="LON_PROTEOLYTIC"/>
    <property type="match status" value="1"/>
</dbReference>
<evidence type="ECO:0000259" key="4">
    <source>
        <dbReference type="PROSITE" id="PS51786"/>
    </source>
</evidence>
<dbReference type="RefSeq" id="WP_106564700.1">
    <property type="nucleotide sequence ID" value="NZ_PYAU01000001.1"/>
</dbReference>
<dbReference type="Pfam" id="PF05362">
    <property type="entry name" value="Lon_C"/>
    <property type="match status" value="1"/>
</dbReference>
<dbReference type="GO" id="GO:0006508">
    <property type="term" value="P:proteolysis"/>
    <property type="evidence" value="ECO:0007669"/>
    <property type="project" value="UniProtKB-KW"/>
</dbReference>
<keyword evidence="2" id="KW-0812">Transmembrane</keyword>
<accession>A0A2P8H110</accession>
<dbReference type="EC" id="3.4.21.53" evidence="1"/>
<reference evidence="5 7" key="1">
    <citation type="submission" date="2018-03" db="EMBL/GenBank/DDBJ databases">
        <title>Genomic Encyclopedia of Archaeal and Bacterial Type Strains, Phase II (KMG-II): from individual species to whole genera.</title>
        <authorList>
            <person name="Goeker M."/>
        </authorList>
    </citation>
    <scope>NUCLEOTIDE SEQUENCE [LARGE SCALE GENOMIC DNA]</scope>
    <source>
        <strain evidence="5 7">DSM 21548</strain>
    </source>
</reference>
<feature type="active site" evidence="1">
    <location>
        <position position="272"/>
    </location>
</feature>
<dbReference type="EMBL" id="RZGY01000001">
    <property type="protein sequence ID" value="RUQ85743.1"/>
    <property type="molecule type" value="Genomic_DNA"/>
</dbReference>